<dbReference type="InterPro" id="IPR003142">
    <property type="entry name" value="BPL_C"/>
</dbReference>
<dbReference type="eggNOG" id="COG0340">
    <property type="taxonomic scope" value="Bacteria"/>
</dbReference>
<dbReference type="AlphaFoldDB" id="D3P8I2"/>
<dbReference type="PROSITE" id="PS51733">
    <property type="entry name" value="BPL_LPL_CATALYTIC"/>
    <property type="match status" value="1"/>
</dbReference>
<name>D3P8I2_DEFDS</name>
<evidence type="ECO:0000256" key="1">
    <source>
        <dbReference type="ARBA" id="ARBA00022598"/>
    </source>
</evidence>
<keyword evidence="1 6" id="KW-0436">Ligase</keyword>
<dbReference type="InterPro" id="IPR045864">
    <property type="entry name" value="aa-tRNA-synth_II/BPL/LPL"/>
</dbReference>
<dbReference type="EMBL" id="AP011529">
    <property type="protein sequence ID" value="BAI81022.1"/>
    <property type="molecule type" value="Genomic_DNA"/>
</dbReference>
<evidence type="ECO:0000256" key="2">
    <source>
        <dbReference type="ARBA" id="ARBA00023267"/>
    </source>
</evidence>
<dbReference type="GO" id="GO:0005737">
    <property type="term" value="C:cytoplasm"/>
    <property type="evidence" value="ECO:0007669"/>
    <property type="project" value="TreeGrafter"/>
</dbReference>
<dbReference type="InterPro" id="IPR004408">
    <property type="entry name" value="Biotin_CoA_COase_ligase"/>
</dbReference>
<dbReference type="HOGENOM" id="CLU_051096_3_0_0"/>
<evidence type="ECO:0000256" key="3">
    <source>
        <dbReference type="ARBA" id="ARBA00024227"/>
    </source>
</evidence>
<organism evidence="6 7">
    <name type="scientific">Deferribacter desulfuricans (strain DSM 14783 / JCM 11476 / NBRC 101012 / SSM1)</name>
    <dbReference type="NCBI Taxonomy" id="639282"/>
    <lineage>
        <taxon>Bacteria</taxon>
        <taxon>Pseudomonadati</taxon>
        <taxon>Deferribacterota</taxon>
        <taxon>Deferribacteres</taxon>
        <taxon>Deferribacterales</taxon>
        <taxon>Deferribacteraceae</taxon>
        <taxon>Deferribacter</taxon>
    </lineage>
</organism>
<dbReference type="RefSeq" id="WP_013008268.1">
    <property type="nucleotide sequence ID" value="NC_013939.1"/>
</dbReference>
<comment type="catalytic activity">
    <reaction evidence="4">
        <text>biotin + L-lysyl-[protein] + ATP = N(6)-biotinyl-L-lysyl-[protein] + AMP + diphosphate + H(+)</text>
        <dbReference type="Rhea" id="RHEA:11756"/>
        <dbReference type="Rhea" id="RHEA-COMP:9752"/>
        <dbReference type="Rhea" id="RHEA-COMP:10505"/>
        <dbReference type="ChEBI" id="CHEBI:15378"/>
        <dbReference type="ChEBI" id="CHEBI:29969"/>
        <dbReference type="ChEBI" id="CHEBI:30616"/>
        <dbReference type="ChEBI" id="CHEBI:33019"/>
        <dbReference type="ChEBI" id="CHEBI:57586"/>
        <dbReference type="ChEBI" id="CHEBI:83144"/>
        <dbReference type="ChEBI" id="CHEBI:456215"/>
        <dbReference type="EC" id="6.3.4.15"/>
    </reaction>
</comment>
<dbReference type="Gene3D" id="3.30.930.10">
    <property type="entry name" value="Bira Bifunctional Protein, Domain 2"/>
    <property type="match status" value="1"/>
</dbReference>
<dbReference type="STRING" id="639282.DEFDS_1563"/>
<evidence type="ECO:0000256" key="4">
    <source>
        <dbReference type="ARBA" id="ARBA00047846"/>
    </source>
</evidence>
<reference evidence="6 7" key="1">
    <citation type="journal article" date="2010" name="DNA Res.">
        <title>Bacterial lifestyle in a deep-sea hydrothermal vent chimney revealed by the genome sequence of the thermophilic bacterium Deferribacter desulfuricans SSM1.</title>
        <authorList>
            <person name="Takaki Y."/>
            <person name="Shimamura S."/>
            <person name="Nakagawa S."/>
            <person name="Fukuhara Y."/>
            <person name="Horikawa H."/>
            <person name="Ankai A."/>
            <person name="Harada T."/>
            <person name="Hosoyama A."/>
            <person name="Oguchi A."/>
            <person name="Fukui S."/>
            <person name="Fujita N."/>
            <person name="Takami H."/>
            <person name="Takai K."/>
        </authorList>
    </citation>
    <scope>NUCLEOTIDE SEQUENCE [LARGE SCALE GENOMIC DNA]</scope>
    <source>
        <strain evidence="7">DSM 14783 / JCM 11476 / NBRC 101012 / SSM1</strain>
    </source>
</reference>
<accession>D3P8I2</accession>
<protein>
    <recommendedName>
        <fullName evidence="3">biotin--[biotin carboxyl-carrier protein] ligase</fullName>
        <ecNumber evidence="3">6.3.4.15</ecNumber>
    </recommendedName>
</protein>
<dbReference type="CDD" id="cd16442">
    <property type="entry name" value="BPL"/>
    <property type="match status" value="1"/>
</dbReference>
<evidence type="ECO:0000313" key="6">
    <source>
        <dbReference type="EMBL" id="BAI81022.1"/>
    </source>
</evidence>
<evidence type="ECO:0000259" key="5">
    <source>
        <dbReference type="PROSITE" id="PS51733"/>
    </source>
</evidence>
<dbReference type="GO" id="GO:0004077">
    <property type="term" value="F:biotin--[biotin carboxyl-carrier protein] ligase activity"/>
    <property type="evidence" value="ECO:0007669"/>
    <property type="project" value="UniProtKB-EC"/>
</dbReference>
<dbReference type="Proteomes" id="UP000001520">
    <property type="component" value="Chromosome"/>
</dbReference>
<keyword evidence="7" id="KW-1185">Reference proteome</keyword>
<dbReference type="EC" id="6.3.4.15" evidence="3"/>
<dbReference type="NCBIfam" id="TIGR00121">
    <property type="entry name" value="birA_ligase"/>
    <property type="match status" value="1"/>
</dbReference>
<gene>
    <name evidence="6" type="ordered locus">DEFDS_1563</name>
</gene>
<proteinExistence type="predicted"/>
<dbReference type="PANTHER" id="PTHR12835">
    <property type="entry name" value="BIOTIN PROTEIN LIGASE"/>
    <property type="match status" value="1"/>
</dbReference>
<sequence>MGKNNTDFSYQEVVVDDIIFRLYIYEILTSTNQFALDSSLDIYSIIIANKQLKGKGRQGRTWISDNEGNLYFTIVLDNNENIRTLFRLNIITAYALCDTMKDVYSVNVKVKWPNDILYNGKKISGILLEAKMEGNKLNRIVLGVGINLNADKIADEIKNRATTLFLETGKKIDKLEFLKRFLRHFIKWKNWDGDINKLWDKYSAYYNKEISFHYNNSIEKFIEKGITDDGALIIEDKKGVLKKVYYGEIGYDFGN</sequence>
<dbReference type="Pfam" id="PF02237">
    <property type="entry name" value="BPL_C"/>
    <property type="match status" value="1"/>
</dbReference>
<feature type="domain" description="BPL/LPL catalytic" evidence="5">
    <location>
        <begin position="16"/>
        <end position="193"/>
    </location>
</feature>
<dbReference type="Pfam" id="PF03099">
    <property type="entry name" value="BPL_LplA_LipB"/>
    <property type="match status" value="1"/>
</dbReference>
<keyword evidence="2" id="KW-0092">Biotin</keyword>
<dbReference type="KEGG" id="ddf:DEFDS_1563"/>
<dbReference type="SUPFAM" id="SSF55681">
    <property type="entry name" value="Class II aaRS and biotin synthetases"/>
    <property type="match status" value="1"/>
</dbReference>
<dbReference type="OrthoDB" id="9807064at2"/>
<evidence type="ECO:0000313" key="7">
    <source>
        <dbReference type="Proteomes" id="UP000001520"/>
    </source>
</evidence>
<dbReference type="InterPro" id="IPR004143">
    <property type="entry name" value="BPL_LPL_catalytic"/>
</dbReference>
<dbReference type="PANTHER" id="PTHR12835:SF5">
    <property type="entry name" value="BIOTIN--PROTEIN LIGASE"/>
    <property type="match status" value="1"/>
</dbReference>